<accession>X6NCM5</accession>
<proteinExistence type="predicted"/>
<evidence type="ECO:0000256" key="1">
    <source>
        <dbReference type="SAM" id="MobiDB-lite"/>
    </source>
</evidence>
<dbReference type="OrthoDB" id="445007at2759"/>
<comment type="caution">
    <text evidence="2">The sequence shown here is derived from an EMBL/GenBank/DDBJ whole genome shotgun (WGS) entry which is preliminary data.</text>
</comment>
<name>X6NCM5_RETFI</name>
<feature type="region of interest" description="Disordered" evidence="1">
    <location>
        <begin position="74"/>
        <end position="94"/>
    </location>
</feature>
<dbReference type="PANTHER" id="PTHR31630:SF8">
    <property type="entry name" value="JMJC DOMAIN-CONTAINING PROTEIN"/>
    <property type="match status" value="1"/>
</dbReference>
<protein>
    <submittedName>
        <fullName evidence="2">Uncharacterized protein</fullName>
    </submittedName>
</protein>
<reference evidence="2 3" key="1">
    <citation type="journal article" date="2013" name="Curr. Biol.">
        <title>The Genome of the Foraminiferan Reticulomyxa filosa.</title>
        <authorList>
            <person name="Glockner G."/>
            <person name="Hulsmann N."/>
            <person name="Schleicher M."/>
            <person name="Noegel A.A."/>
            <person name="Eichinger L."/>
            <person name="Gallinger C."/>
            <person name="Pawlowski J."/>
            <person name="Sierra R."/>
            <person name="Euteneuer U."/>
            <person name="Pillet L."/>
            <person name="Moustafa A."/>
            <person name="Platzer M."/>
            <person name="Groth M."/>
            <person name="Szafranski K."/>
            <person name="Schliwa M."/>
        </authorList>
    </citation>
    <scope>NUCLEOTIDE SEQUENCE [LARGE SCALE GENOMIC DNA]</scope>
</reference>
<dbReference type="Proteomes" id="UP000023152">
    <property type="component" value="Unassembled WGS sequence"/>
</dbReference>
<dbReference type="PANTHER" id="PTHR31630">
    <property type="entry name" value="PHYTANOYL-COA DIOXYGENASE-RELATED-RELATED"/>
    <property type="match status" value="1"/>
</dbReference>
<dbReference type="EMBL" id="ASPP01009790">
    <property type="protein sequence ID" value="ETO23648.1"/>
    <property type="molecule type" value="Genomic_DNA"/>
</dbReference>
<keyword evidence="3" id="KW-1185">Reference proteome</keyword>
<feature type="region of interest" description="Disordered" evidence="1">
    <location>
        <begin position="409"/>
        <end position="429"/>
    </location>
</feature>
<sequence>MSEVSEFFDTFGIVVIDNVLSNEECEKSQDEIWSHLESTFDQLDRNDISTWSCVDHHQNAFSYGDVCMETDWNSHQGESDSDSNGNGNGNGDRLHNAAVMAKSSNGMRGVLSLQFCENRQNEAIYKVVKAILSSQTFKKIKHQSDNTQKTWAVLTDDFELTLERVETPLHKNDLLSVNIDSYWFVNPTSNVPSSHKHTNTSAAACTSCLFMNCNPSAKHYSMRGFQAFVDQHHCIVEGALVVGEDNIDNAGGLQCIPGFHKKKVRRQWWKQRANGTVIPGTSYLFDSSDFITNFIQKCPARKGSLILWNIHLPHGLYATKSSNGKPWLSQLLRYGRRVKPLLLHPKQLPIGFELSSIGEEIFTVTDKLIDSTTTCSAIHIDAAEEEEEDTKTSGSVETHVVRTHLLKQPKRNKPHDHDQHCHDHDNTTHKKKGVTFGVTETYTFETQEDKQDLWSTWSSMNTDIKILVGVGVAALLAGVTYHSFKKYKEWSKKVKNK</sequence>
<dbReference type="SUPFAM" id="SSF51197">
    <property type="entry name" value="Clavaminate synthase-like"/>
    <property type="match status" value="2"/>
</dbReference>
<organism evidence="2 3">
    <name type="scientific">Reticulomyxa filosa</name>
    <dbReference type="NCBI Taxonomy" id="46433"/>
    <lineage>
        <taxon>Eukaryota</taxon>
        <taxon>Sar</taxon>
        <taxon>Rhizaria</taxon>
        <taxon>Retaria</taxon>
        <taxon>Foraminifera</taxon>
        <taxon>Monothalamids</taxon>
        <taxon>Reticulomyxidae</taxon>
        <taxon>Reticulomyxa</taxon>
    </lineage>
</organism>
<gene>
    <name evidence="2" type="ORF">RFI_13531</name>
</gene>
<evidence type="ECO:0000313" key="3">
    <source>
        <dbReference type="Proteomes" id="UP000023152"/>
    </source>
</evidence>
<evidence type="ECO:0000313" key="2">
    <source>
        <dbReference type="EMBL" id="ETO23648.1"/>
    </source>
</evidence>
<dbReference type="AlphaFoldDB" id="X6NCM5"/>
<feature type="compositionally biased region" description="Basic and acidic residues" evidence="1">
    <location>
        <begin position="415"/>
        <end position="428"/>
    </location>
</feature>
<dbReference type="Gene3D" id="2.60.120.620">
    <property type="entry name" value="q2cbj1_9rhob like domain"/>
    <property type="match status" value="1"/>
</dbReference>